<feature type="region of interest" description="Disordered" evidence="2">
    <location>
        <begin position="56"/>
        <end position="75"/>
    </location>
</feature>
<keyword evidence="1" id="KW-0863">Zinc-finger</keyword>
<dbReference type="EMBL" id="JAEVFJ010000001">
    <property type="protein sequence ID" value="KAH8107787.1"/>
    <property type="molecule type" value="Genomic_DNA"/>
</dbReference>
<accession>A0A8K0V1E2</accession>
<evidence type="ECO:0000313" key="4">
    <source>
        <dbReference type="EMBL" id="KAH8107787.1"/>
    </source>
</evidence>
<name>A0A8K0V1E2_9AGAR</name>
<comment type="caution">
    <text evidence="4">The sequence shown here is derived from an EMBL/GenBank/DDBJ whole genome shotgun (WGS) entry which is preliminary data.</text>
</comment>
<evidence type="ECO:0000256" key="1">
    <source>
        <dbReference type="PROSITE-ProRule" id="PRU00042"/>
    </source>
</evidence>
<dbReference type="OrthoDB" id="6077919at2759"/>
<keyword evidence="1" id="KW-0479">Metal-binding</keyword>
<feature type="domain" description="C2H2-type" evidence="3">
    <location>
        <begin position="181"/>
        <end position="209"/>
    </location>
</feature>
<gene>
    <name evidence="4" type="ORF">BXZ70DRAFT_12010</name>
</gene>
<reference evidence="4" key="1">
    <citation type="journal article" date="2021" name="New Phytol.">
        <title>Evolutionary innovations through gain and loss of genes in the ectomycorrhizal Boletales.</title>
        <authorList>
            <person name="Wu G."/>
            <person name="Miyauchi S."/>
            <person name="Morin E."/>
            <person name="Kuo A."/>
            <person name="Drula E."/>
            <person name="Varga T."/>
            <person name="Kohler A."/>
            <person name="Feng B."/>
            <person name="Cao Y."/>
            <person name="Lipzen A."/>
            <person name="Daum C."/>
            <person name="Hundley H."/>
            <person name="Pangilinan J."/>
            <person name="Johnson J."/>
            <person name="Barry K."/>
            <person name="LaButti K."/>
            <person name="Ng V."/>
            <person name="Ahrendt S."/>
            <person name="Min B."/>
            <person name="Choi I.G."/>
            <person name="Park H."/>
            <person name="Plett J.M."/>
            <person name="Magnuson J."/>
            <person name="Spatafora J.W."/>
            <person name="Nagy L.G."/>
            <person name="Henrissat B."/>
            <person name="Grigoriev I.V."/>
            <person name="Yang Z.L."/>
            <person name="Xu J."/>
            <person name="Martin F.M."/>
        </authorList>
    </citation>
    <scope>NUCLEOTIDE SEQUENCE</scope>
    <source>
        <strain evidence="4">KKN 215</strain>
    </source>
</reference>
<dbReference type="GO" id="GO:0008270">
    <property type="term" value="F:zinc ion binding"/>
    <property type="evidence" value="ECO:0007669"/>
    <property type="project" value="UniProtKB-KW"/>
</dbReference>
<sequence>MTDPSSCVGRRPFAAVCDGAVSKSKARVGIVRHSEEVEDRSFASICRLPSRASSSQAQGLSEDILPPLPTADTVTTSTAQRRLLSNRQRRSTRSALVAAGRSCDLQRSFIHSHASLHPSQTKETCGSNERFQNALNTPSEILRRQQHSPTPSHFSFIDGTSSSLFSVDKLARPEFHDASKWTCTACQKIFQDKSDLQRHMKAQHLRVNTAIDTHIRVASGFHHAPDSGIDSRHSHDMILKLELAKSASPRR</sequence>
<evidence type="ECO:0000256" key="2">
    <source>
        <dbReference type="SAM" id="MobiDB-lite"/>
    </source>
</evidence>
<evidence type="ECO:0000313" key="5">
    <source>
        <dbReference type="Proteomes" id="UP000813824"/>
    </source>
</evidence>
<keyword evidence="5" id="KW-1185">Reference proteome</keyword>
<organism evidence="4 5">
    <name type="scientific">Cristinia sonorae</name>
    <dbReference type="NCBI Taxonomy" id="1940300"/>
    <lineage>
        <taxon>Eukaryota</taxon>
        <taxon>Fungi</taxon>
        <taxon>Dikarya</taxon>
        <taxon>Basidiomycota</taxon>
        <taxon>Agaricomycotina</taxon>
        <taxon>Agaricomycetes</taxon>
        <taxon>Agaricomycetidae</taxon>
        <taxon>Agaricales</taxon>
        <taxon>Pleurotineae</taxon>
        <taxon>Stephanosporaceae</taxon>
        <taxon>Cristinia</taxon>
    </lineage>
</organism>
<evidence type="ECO:0000259" key="3">
    <source>
        <dbReference type="PROSITE" id="PS50157"/>
    </source>
</evidence>
<dbReference type="InterPro" id="IPR013087">
    <property type="entry name" value="Znf_C2H2_type"/>
</dbReference>
<dbReference type="PROSITE" id="PS00028">
    <property type="entry name" value="ZINC_FINGER_C2H2_1"/>
    <property type="match status" value="1"/>
</dbReference>
<proteinExistence type="predicted"/>
<dbReference type="Proteomes" id="UP000813824">
    <property type="component" value="Unassembled WGS sequence"/>
</dbReference>
<protein>
    <recommendedName>
        <fullName evidence="3">C2H2-type domain-containing protein</fullName>
    </recommendedName>
</protein>
<keyword evidence="1" id="KW-0862">Zinc</keyword>
<dbReference type="SMART" id="SM00355">
    <property type="entry name" value="ZnF_C2H2"/>
    <property type="match status" value="1"/>
</dbReference>
<dbReference type="AlphaFoldDB" id="A0A8K0V1E2"/>
<dbReference type="PROSITE" id="PS50157">
    <property type="entry name" value="ZINC_FINGER_C2H2_2"/>
    <property type="match status" value="1"/>
</dbReference>